<feature type="compositionally biased region" description="Low complexity" evidence="4">
    <location>
        <begin position="1261"/>
        <end position="1280"/>
    </location>
</feature>
<evidence type="ECO:0000256" key="1">
    <source>
        <dbReference type="ARBA" id="ARBA00001947"/>
    </source>
</evidence>
<dbReference type="Proteomes" id="UP000009168">
    <property type="component" value="Unassembled WGS sequence"/>
</dbReference>
<comment type="cofactor">
    <cofactor evidence="1">
        <name>Zn(2+)</name>
        <dbReference type="ChEBI" id="CHEBI:29105"/>
    </cofactor>
</comment>
<dbReference type="InParanoid" id="W7XF98"/>
<proteinExistence type="inferred from homology"/>
<evidence type="ECO:0000313" key="6">
    <source>
        <dbReference type="EMBL" id="EWS72671.1"/>
    </source>
</evidence>
<dbReference type="Pfam" id="PF00246">
    <property type="entry name" value="Peptidase_M14"/>
    <property type="match status" value="1"/>
</dbReference>
<feature type="region of interest" description="Disordered" evidence="4">
    <location>
        <begin position="955"/>
        <end position="978"/>
    </location>
</feature>
<dbReference type="PANTHER" id="PTHR12756:SF11">
    <property type="entry name" value="CYTOSOLIC CARBOXYPEPTIDASE 1"/>
    <property type="match status" value="1"/>
</dbReference>
<gene>
    <name evidence="6" type="ORF">TTHERM_000727850</name>
</gene>
<keyword evidence="6" id="KW-0378">Hydrolase</keyword>
<keyword evidence="7" id="KW-1185">Reference proteome</keyword>
<dbReference type="SUPFAM" id="SSF53187">
    <property type="entry name" value="Zn-dependent exopeptidases"/>
    <property type="match status" value="1"/>
</dbReference>
<evidence type="ECO:0000259" key="5">
    <source>
        <dbReference type="PROSITE" id="PS52035"/>
    </source>
</evidence>
<feature type="active site" description="Proton donor/acceptor" evidence="3">
    <location>
        <position position="626"/>
    </location>
</feature>
<dbReference type="Gene3D" id="2.60.40.3120">
    <property type="match status" value="1"/>
</dbReference>
<dbReference type="GO" id="GO:0006508">
    <property type="term" value="P:proteolysis"/>
    <property type="evidence" value="ECO:0007669"/>
    <property type="project" value="InterPro"/>
</dbReference>
<dbReference type="GeneID" id="24440431"/>
<dbReference type="GO" id="GO:0004181">
    <property type="term" value="F:metallocarboxypeptidase activity"/>
    <property type="evidence" value="ECO:0007669"/>
    <property type="project" value="InterPro"/>
</dbReference>
<comment type="similarity">
    <text evidence="2 3">Belongs to the peptidase M14 family.</text>
</comment>
<evidence type="ECO:0000256" key="3">
    <source>
        <dbReference type="PROSITE-ProRule" id="PRU01379"/>
    </source>
</evidence>
<feature type="domain" description="Peptidase M14" evidence="5">
    <location>
        <begin position="375"/>
        <end position="661"/>
    </location>
</feature>
<feature type="region of interest" description="Disordered" evidence="4">
    <location>
        <begin position="789"/>
        <end position="813"/>
    </location>
</feature>
<keyword evidence="6" id="KW-0645">Protease</keyword>
<dbReference type="RefSeq" id="XP_012654796.1">
    <property type="nucleotide sequence ID" value="XM_012799342.1"/>
</dbReference>
<reference evidence="7" key="1">
    <citation type="journal article" date="2006" name="PLoS Biol.">
        <title>Macronuclear genome sequence of the ciliate Tetrahymena thermophila, a model eukaryote.</title>
        <authorList>
            <person name="Eisen J.A."/>
            <person name="Coyne R.S."/>
            <person name="Wu M."/>
            <person name="Wu D."/>
            <person name="Thiagarajan M."/>
            <person name="Wortman J.R."/>
            <person name="Badger J.H."/>
            <person name="Ren Q."/>
            <person name="Amedeo P."/>
            <person name="Jones K.M."/>
            <person name="Tallon L.J."/>
            <person name="Delcher A.L."/>
            <person name="Salzberg S.L."/>
            <person name="Silva J.C."/>
            <person name="Haas B.J."/>
            <person name="Majoros W.H."/>
            <person name="Farzad M."/>
            <person name="Carlton J.M."/>
            <person name="Smith R.K. Jr."/>
            <person name="Garg J."/>
            <person name="Pearlman R.E."/>
            <person name="Karrer K.M."/>
            <person name="Sun L."/>
            <person name="Manning G."/>
            <person name="Elde N.C."/>
            <person name="Turkewitz A.P."/>
            <person name="Asai D.J."/>
            <person name="Wilkes D.E."/>
            <person name="Wang Y."/>
            <person name="Cai H."/>
            <person name="Collins K."/>
            <person name="Stewart B.A."/>
            <person name="Lee S.R."/>
            <person name="Wilamowska K."/>
            <person name="Weinberg Z."/>
            <person name="Ruzzo W.L."/>
            <person name="Wloga D."/>
            <person name="Gaertig J."/>
            <person name="Frankel J."/>
            <person name="Tsao C.-C."/>
            <person name="Gorovsky M.A."/>
            <person name="Keeling P.J."/>
            <person name="Waller R.F."/>
            <person name="Patron N.J."/>
            <person name="Cherry J.M."/>
            <person name="Stover N.A."/>
            <person name="Krieger C.J."/>
            <person name="del Toro C."/>
            <person name="Ryder H.F."/>
            <person name="Williamson S.C."/>
            <person name="Barbeau R.A."/>
            <person name="Hamilton E.P."/>
            <person name="Orias E."/>
        </authorList>
    </citation>
    <scope>NUCLEOTIDE SEQUENCE [LARGE SCALE GENOMIC DNA]</scope>
    <source>
        <strain evidence="7">SB210</strain>
    </source>
</reference>
<dbReference type="PROSITE" id="PS52035">
    <property type="entry name" value="PEPTIDASE_M14"/>
    <property type="match status" value="1"/>
</dbReference>
<dbReference type="InterPro" id="IPR000834">
    <property type="entry name" value="Peptidase_M14"/>
</dbReference>
<dbReference type="Gene3D" id="3.40.630.10">
    <property type="entry name" value="Zn peptidases"/>
    <property type="match status" value="1"/>
</dbReference>
<evidence type="ECO:0000256" key="2">
    <source>
        <dbReference type="ARBA" id="ARBA00005988"/>
    </source>
</evidence>
<organism evidence="6 7">
    <name type="scientific">Tetrahymena thermophila (strain SB210)</name>
    <dbReference type="NCBI Taxonomy" id="312017"/>
    <lineage>
        <taxon>Eukaryota</taxon>
        <taxon>Sar</taxon>
        <taxon>Alveolata</taxon>
        <taxon>Ciliophora</taxon>
        <taxon>Intramacronucleata</taxon>
        <taxon>Oligohymenophorea</taxon>
        <taxon>Hymenostomatida</taxon>
        <taxon>Tetrahymenina</taxon>
        <taxon>Tetrahymenidae</taxon>
        <taxon>Tetrahymena</taxon>
    </lineage>
</organism>
<feature type="compositionally biased region" description="Polar residues" evidence="4">
    <location>
        <begin position="1012"/>
        <end position="1041"/>
    </location>
</feature>
<dbReference type="GO" id="GO:0008270">
    <property type="term" value="F:zinc ion binding"/>
    <property type="evidence" value="ECO:0007669"/>
    <property type="project" value="InterPro"/>
</dbReference>
<feature type="region of interest" description="Disordered" evidence="4">
    <location>
        <begin position="1261"/>
        <end position="1281"/>
    </location>
</feature>
<dbReference type="OrthoDB" id="10253041at2759"/>
<name>W7XF98_TETTS</name>
<sequence>MIKSSKYLEDFFVQDNEGFEGADHDEFDASHDKNQKGSTLHKRINSSILEHKIHIKANEEDKIEISQKNNELPEANPLLSSSKPTDFKPRILIKDYQYMDLPYILHNNVDTKYKNRHDSDQEDQIVQDTPSTTIQQEEEIQGVQQDDEKISQSLYQKYELSKKYEKVYCKYKQEKSIEEQVKSFAGYYINLSYVMDFGSTMFNTFQENKMNRPEYNYEFDLYNRIDQGKKEEFSSKQEQISFDSRFECGNLYQVYTKSPNKEYDLLLQNDINTKGYTQWFFFKVSNYKFKGLTVKFNIVNIAKPSLPFKQGMKISVFSLKENKLKNNGWMRKGKDIQYFKNKIIKEQDPNQYYYTLSFTYRFKHEDDEIYFAMNPPYSYTKMTKHLDYAINKSLKEQPNIIIKKDILCYSVSNNAVPLLSITEKSPSGGESSKEQLKNKNKKLIVIIARQHPGETVCSYKMEGVINFLISNEPEAQYLRQQFIFKIIPMMNPDGVIYGNFRCNISGVDINRQWQQPSRILHPSVYHAKKMIATSREEGLRLEYFIDLHGHSKKMNSFIYACRKDEDLVSCRVFPVIYSKISSIFQFKDCTFSLEQYKESAARIVMWNEINKIREQFFECFNIFTVETSFFGYKIGKKNEHFLISDLLELGEDLLKSVYINHKGEDKELYPNINRQEIIDKMNEDIQQFVEKESKDSGSDSDPLADELNIDEKLGSIIPIKIAKKLGFELKTKQSDKISSIIQQVNGMNNSVKDKNKKQKKKSIGNQKNIIQNGQQIIFQQLQTLPLNSQAVNSPQKDSQAASNSTGKAKNNNAQDFSQSLMGTQVASSLKKRNSLLFSDSQAHKFQNKQKSKFYRGQSENRSNVLNYNGITYLTTEENTKTVNVNNIETTPFSASNNESQNIQASTSIVIINNPELINQPHQVIQSNSNTKKVIIFNSTNTSNLIQPSVAKTSTPIQSCLSPSQNPNTSAQQPQQTITLNTLKDPSILFITEKNKIKPSQLNDSQVDKQRTTQHVSQRSYDQQIANSPLSNNGTKQQTETPIRSRHTSDILRQQITTIQSLQNQQNLHIAFQTTLNSASLSNNGTNIFIQANQFNTQPNNSESNTVQLNNNSNIVINNYQSNQNYNNQQGQNNKQTFQISGNNIQNTTANKQTTEQNLATNNSIIIQNTSGDQSNNQAIKIKNSPNPSFQIKQRNINGGAVGIKKQDLRTKSSTTHQTQPANIEMQLYLRNKALMGNNMSVIQNNSNFINNNNLGNAISNSQFQQQQQQNNTSSQVGSSNYSNNRLVNVGYQSLIQKVQLLGMQKRANTKEFDEPNQSPLKYQHSLQTQTERQNGLSFLQSNQGNNNNTQVASNNQLEDNFSTTFQSKQFQQAKINKQKFIDRHLVRSTNKPLSQHVRNNYSASNKDSSQVNKTDQSFIGSNNNTQPDENNKNQSSSPKRYNTQLNNQKLEVYFTNANNTEFIVSNQSDVINAQSFDIINSSTNGFMQQNQKVIKIAQTKLIPIKDDQSSSNQVDNSSSLIKNLASPLQLLGKNPSQKKIQLQQIQQQNQHTSDFANLARNTLRSNSLQKGTYVQVKEPSGQDPLMLTFTRLNRNQTNNINNSMQKELAGIDSNRMKIQQANMTKTEEINYNKKYQAAQRSLKLNQLMINEARINSANQNSYIPNKQMLAFNDAHLVNKI</sequence>
<feature type="region of interest" description="Disordered" evidence="4">
    <location>
        <begin position="999"/>
        <end position="1047"/>
    </location>
</feature>
<dbReference type="PANTHER" id="PTHR12756">
    <property type="entry name" value="CYTOSOLIC CARBOXYPEPTIDASE"/>
    <property type="match status" value="1"/>
</dbReference>
<evidence type="ECO:0000256" key="4">
    <source>
        <dbReference type="SAM" id="MobiDB-lite"/>
    </source>
</evidence>
<evidence type="ECO:0000313" key="7">
    <source>
        <dbReference type="Proteomes" id="UP000009168"/>
    </source>
</evidence>
<dbReference type="EMBL" id="GG662537">
    <property type="protein sequence ID" value="EWS72671.1"/>
    <property type="molecule type" value="Genomic_DNA"/>
</dbReference>
<accession>W7XF98</accession>
<protein>
    <submittedName>
        <fullName evidence="6">Zinc carboxypeptidase family protein</fullName>
    </submittedName>
</protein>
<dbReference type="InterPro" id="IPR050821">
    <property type="entry name" value="Cytosolic_carboxypeptidase"/>
</dbReference>
<feature type="region of interest" description="Disordered" evidence="4">
    <location>
        <begin position="1387"/>
        <end position="1441"/>
    </location>
</feature>
<dbReference type="KEGG" id="tet:TTHERM_000727850"/>
<keyword evidence="6" id="KW-0121">Carboxypeptidase</keyword>